<dbReference type="EMBL" id="QJNU01001563">
    <property type="protein sequence ID" value="RYO75528.1"/>
    <property type="molecule type" value="Genomic_DNA"/>
</dbReference>
<reference evidence="2 3" key="1">
    <citation type="submission" date="2018-06" db="EMBL/GenBank/DDBJ databases">
        <title>Complete Genomes of Monosporascus.</title>
        <authorList>
            <person name="Robinson A.J."/>
            <person name="Natvig D.O."/>
        </authorList>
    </citation>
    <scope>NUCLEOTIDE SEQUENCE [LARGE SCALE GENOMIC DNA]</scope>
    <source>
        <strain evidence="2 3">CBS 110550</strain>
    </source>
</reference>
<feature type="compositionally biased region" description="Acidic residues" evidence="1">
    <location>
        <begin position="9"/>
        <end position="18"/>
    </location>
</feature>
<feature type="region of interest" description="Disordered" evidence="1">
    <location>
        <begin position="1"/>
        <end position="124"/>
    </location>
</feature>
<evidence type="ECO:0000313" key="3">
    <source>
        <dbReference type="Proteomes" id="UP000293360"/>
    </source>
</evidence>
<proteinExistence type="predicted"/>
<sequence>MSNRMADVREEDTEDELESSGSRLQERFGDEPNTAPASRFGWVYSASLGDEDSPRKRRLLNSEESKRELEEEKELEETLIGSKSDLEDEKISTGSEDDSEVEETDNDVNGFEIPLSAVGPPREL</sequence>
<evidence type="ECO:0000313" key="2">
    <source>
        <dbReference type="EMBL" id="RYO75528.1"/>
    </source>
</evidence>
<accession>A0A4Q4SVH0</accession>
<comment type="caution">
    <text evidence="2">The sequence shown here is derived from an EMBL/GenBank/DDBJ whole genome shotgun (WGS) entry which is preliminary data.</text>
</comment>
<keyword evidence="3" id="KW-1185">Reference proteome</keyword>
<protein>
    <submittedName>
        <fullName evidence="2">Uncharacterized protein</fullName>
    </submittedName>
</protein>
<name>A0A4Q4SVH0_9PEZI</name>
<feature type="compositionally biased region" description="Basic and acidic residues" evidence="1">
    <location>
        <begin position="60"/>
        <end position="70"/>
    </location>
</feature>
<dbReference type="AlphaFoldDB" id="A0A4Q4SVH0"/>
<gene>
    <name evidence="2" type="ORF">DL764_010411</name>
</gene>
<organism evidence="2 3">
    <name type="scientific">Monosporascus ibericus</name>
    <dbReference type="NCBI Taxonomy" id="155417"/>
    <lineage>
        <taxon>Eukaryota</taxon>
        <taxon>Fungi</taxon>
        <taxon>Dikarya</taxon>
        <taxon>Ascomycota</taxon>
        <taxon>Pezizomycotina</taxon>
        <taxon>Sordariomycetes</taxon>
        <taxon>Xylariomycetidae</taxon>
        <taxon>Xylariales</taxon>
        <taxon>Xylariales incertae sedis</taxon>
        <taxon>Monosporascus</taxon>
    </lineage>
</organism>
<dbReference type="Proteomes" id="UP000293360">
    <property type="component" value="Unassembled WGS sequence"/>
</dbReference>
<evidence type="ECO:0000256" key="1">
    <source>
        <dbReference type="SAM" id="MobiDB-lite"/>
    </source>
</evidence>
<feature type="compositionally biased region" description="Acidic residues" evidence="1">
    <location>
        <begin position="95"/>
        <end position="106"/>
    </location>
</feature>
<dbReference type="OrthoDB" id="4775534at2759"/>